<keyword evidence="4" id="KW-1003">Cell membrane</keyword>
<organism evidence="9 10">
    <name type="scientific">Clostridium sartagoforme</name>
    <dbReference type="NCBI Taxonomy" id="84031"/>
    <lineage>
        <taxon>Bacteria</taxon>
        <taxon>Bacillati</taxon>
        <taxon>Bacillota</taxon>
        <taxon>Clostridia</taxon>
        <taxon>Eubacteriales</taxon>
        <taxon>Clostridiaceae</taxon>
        <taxon>Clostridium</taxon>
    </lineage>
</organism>
<feature type="transmembrane region" description="Helical" evidence="8">
    <location>
        <begin position="309"/>
        <end position="332"/>
    </location>
</feature>
<evidence type="ECO:0000256" key="8">
    <source>
        <dbReference type="SAM" id="Phobius"/>
    </source>
</evidence>
<evidence type="ECO:0000256" key="5">
    <source>
        <dbReference type="ARBA" id="ARBA00022692"/>
    </source>
</evidence>
<dbReference type="OrthoDB" id="9793390at2"/>
<keyword evidence="6 8" id="KW-1133">Transmembrane helix</keyword>
<accession>A0A4S2DH00</accession>
<dbReference type="GO" id="GO:0005886">
    <property type="term" value="C:plasma membrane"/>
    <property type="evidence" value="ECO:0007669"/>
    <property type="project" value="UniProtKB-SubCell"/>
</dbReference>
<dbReference type="EMBL" id="SRYR01000011">
    <property type="protein sequence ID" value="TGY40792.1"/>
    <property type="molecule type" value="Genomic_DNA"/>
</dbReference>
<comment type="subcellular location">
    <subcellularLocation>
        <location evidence="1">Cell membrane</location>
        <topology evidence="1">Multi-pass membrane protein</topology>
    </subcellularLocation>
</comment>
<evidence type="ECO:0000313" key="9">
    <source>
        <dbReference type="EMBL" id="TGY40792.1"/>
    </source>
</evidence>
<evidence type="ECO:0000256" key="7">
    <source>
        <dbReference type="ARBA" id="ARBA00023136"/>
    </source>
</evidence>
<evidence type="ECO:0000256" key="1">
    <source>
        <dbReference type="ARBA" id="ARBA00004651"/>
    </source>
</evidence>
<keyword evidence="10" id="KW-1185">Reference proteome</keyword>
<feature type="transmembrane region" description="Helical" evidence="8">
    <location>
        <begin position="74"/>
        <end position="95"/>
    </location>
</feature>
<comment type="caution">
    <text evidence="9">The sequence shown here is derived from an EMBL/GenBank/DDBJ whole genome shotgun (WGS) entry which is preliminary data.</text>
</comment>
<sequence>MSKKNVITYLVIFNLFVILIILLSKILIIKNFFKVIFAVVIIPVIFGVFLFYILKPLNNIFLKKKMKRGTAASLTIIIFFFIGAGVVKYFTDYFIEQFMSVKSIFIDIIESRGGIENIQNIVKESIFNINYYDKFLGDIQNYLSMFTTSIRKVFDKGIQLFSDIFLVFLIVFYLLKDEEKIKESLEKLFPGKYSDKAYKVIEEGDEVLSSYIIGQAKVALSLSIMMFIGYKIIGMVNPMILASVTFVLAFIPFIGFFISLVLPYIIAIALGWNMILKLSILVLIAQVLKGRIIVPLIMGKTMKIHPITDIFLVVGAATLIGPIGAFVVVPFYSLAKVVYKHFSKELDEKIKEFRE</sequence>
<reference evidence="9 10" key="1">
    <citation type="submission" date="2019-04" db="EMBL/GenBank/DDBJ databases">
        <title>Microbes associate with the intestines of laboratory mice.</title>
        <authorList>
            <person name="Navarre W."/>
            <person name="Wong E."/>
            <person name="Huang K."/>
            <person name="Tropini C."/>
            <person name="Ng K."/>
            <person name="Yu B."/>
        </authorList>
    </citation>
    <scope>NUCLEOTIDE SEQUENCE [LARGE SCALE GENOMIC DNA]</scope>
    <source>
        <strain evidence="9 10">NM50_B9-20</strain>
    </source>
</reference>
<gene>
    <name evidence="9" type="ORF">E5347_14565</name>
</gene>
<dbReference type="InterPro" id="IPR002549">
    <property type="entry name" value="AI-2E-like"/>
</dbReference>
<keyword evidence="7 8" id="KW-0472">Membrane</keyword>
<feature type="transmembrane region" description="Helical" evidence="8">
    <location>
        <begin position="35"/>
        <end position="54"/>
    </location>
</feature>
<evidence type="ECO:0000256" key="3">
    <source>
        <dbReference type="ARBA" id="ARBA00022448"/>
    </source>
</evidence>
<comment type="similarity">
    <text evidence="2">Belongs to the autoinducer-2 exporter (AI-2E) (TC 2.A.86) family.</text>
</comment>
<evidence type="ECO:0000256" key="2">
    <source>
        <dbReference type="ARBA" id="ARBA00009773"/>
    </source>
</evidence>
<feature type="transmembrane region" description="Helical" evidence="8">
    <location>
        <begin position="208"/>
        <end position="228"/>
    </location>
</feature>
<protein>
    <submittedName>
        <fullName evidence="9">AI-2E family transporter</fullName>
    </submittedName>
</protein>
<dbReference type="RefSeq" id="WP_136007962.1">
    <property type="nucleotide sequence ID" value="NZ_SRYR01000011.1"/>
</dbReference>
<dbReference type="GO" id="GO:0055085">
    <property type="term" value="P:transmembrane transport"/>
    <property type="evidence" value="ECO:0007669"/>
    <property type="project" value="TreeGrafter"/>
</dbReference>
<dbReference type="Pfam" id="PF01594">
    <property type="entry name" value="AI-2E_transport"/>
    <property type="match status" value="1"/>
</dbReference>
<keyword evidence="3" id="KW-0813">Transport</keyword>
<feature type="transmembrane region" description="Helical" evidence="8">
    <location>
        <begin position="6"/>
        <end position="28"/>
    </location>
</feature>
<evidence type="ECO:0000256" key="4">
    <source>
        <dbReference type="ARBA" id="ARBA00022475"/>
    </source>
</evidence>
<feature type="transmembrane region" description="Helical" evidence="8">
    <location>
        <begin position="264"/>
        <end position="288"/>
    </location>
</feature>
<dbReference type="PANTHER" id="PTHR21716:SF53">
    <property type="entry name" value="PERMEASE PERM-RELATED"/>
    <property type="match status" value="1"/>
</dbReference>
<feature type="transmembrane region" description="Helical" evidence="8">
    <location>
        <begin position="158"/>
        <end position="175"/>
    </location>
</feature>
<dbReference type="PANTHER" id="PTHR21716">
    <property type="entry name" value="TRANSMEMBRANE PROTEIN"/>
    <property type="match status" value="1"/>
</dbReference>
<dbReference type="AlphaFoldDB" id="A0A4S2DH00"/>
<name>A0A4S2DH00_9CLOT</name>
<proteinExistence type="inferred from homology"/>
<feature type="transmembrane region" description="Helical" evidence="8">
    <location>
        <begin position="240"/>
        <end position="258"/>
    </location>
</feature>
<evidence type="ECO:0000313" key="10">
    <source>
        <dbReference type="Proteomes" id="UP000306888"/>
    </source>
</evidence>
<dbReference type="Proteomes" id="UP000306888">
    <property type="component" value="Unassembled WGS sequence"/>
</dbReference>
<keyword evidence="5 8" id="KW-0812">Transmembrane</keyword>
<evidence type="ECO:0000256" key="6">
    <source>
        <dbReference type="ARBA" id="ARBA00022989"/>
    </source>
</evidence>